<dbReference type="SMART" id="SM00912">
    <property type="entry name" value="Haemagg_act"/>
    <property type="match status" value="1"/>
</dbReference>
<sequence length="3456" mass="348836">MKPLRAPIPVNETSLRASIGRILAGGMLALSGAGEIRADANLPQPLNAGLTHPELHPGVNIGQATADYSADGLKLTVNQTTDKAVLDWHSFDIAAGHSVQFVQPGATSIALNNIHQLDASKIYGNLSANGQVYLVNANGFIFGKEAAVNANTLVATTLKISDQVFEKGISKVVDANAAPGAGNADPVAALTADGGIYRELGNGKREKIRILVEAGAKVAAAAGGRVVMAAPEVENRGTIAAPDGQVILAAATDKVYLQESDDDNLRGLLVEVQTGGDVKNVGKILTERGNTTMMGFAVAQQGIVSASTSVALNGSVRLLAREGARLEADGNRYVLKPATTTRASAGDDGLGTLAGVTLSDGSLTEVALDAGAGTAVAGQSQPKSRIDIAAGQIRVKAGAAVVVHGGNVNLTASEAPAKPLSLTSPENASTIVLEQGSKIDVSGVKNVQMAMSGNVVGVELRNDELRDAPLQKTGILHGKTVFVDVRSGTPLADISGALNKVRHSVEERNIDAGSVNLSSEGQVNVEQGADIDLSGGSLHYLGGHVTTTKLVSGSRIVDIAAADPNLTYQKILTASHYEADYYQGGDAGTLNIKARELALAGNLNAATANSLHQRNADSWALGGALTIDTVWSKQRQQDIVFGPGTGADLSAALPIYLSNALFSRGINRIGINSGGKLSVPQTTSLVLAPAGSLKLQAGEIEWQGRLLAPAGDVGLKTVVGQDPTRNLSGQIHLAATAGIDASGSWINDALDSRNLQTLQALTLNGGNIALHAQGDLLTDAGSRLSANGGAALTAKNKIRAGTGGNIELAGAGIEPSRVAIAAALSAYGLEQGGSLRITANALQIGGAAGSDANTLYLDSALLAAGGFRSYRLTANAGNLALAADSGIRLQQRNWQLNAAAIHAASGSDLSQLVHLAVLPDDQRSAVDLSLNLLHNPSINDGYDADRMLSIAAGTVIAADAGAEIGLTSDTDIRVDGTIRAPAGKIALALIAPPSAIKAVYNPDQAISLGNTALLDAGGTLVPTTNSLGLKLGQVLAGGTVSLTADRGYLLTAADSRIDVSGSQAQVDIVNAAGKARPTIGSAGGSINLTAAEGMILQGQLRAAAGQGQAATGTTRPAGGRLSVTLDAQRRAEPEDTVFTTGDRVIRIGAVLPALPDAGSLAAGGIDQSLNGQAYLSAAQIAAGGFDALALTAAVIEPDQYADTPLVPEAGAIRFDGDVELALAQSLILDAPLISGNGKVALSANTFRLGSSLNRAAHGKLAGSSAAADFSVAANLIELQGSSQIDGFGQIRFSSGGELRLSGVRPNGEADLTGSLQVAGNLSLSARQIYPTTFSRYRIAIDADLNPDGTLDILPAGADWATPYSAAGALTLSAPHIANRGVLLAPFGSIDLQAGKSLTLAAGSVTSVSDDDGITIPFGRSQGGLDWTYPLGNYRNIQSGTPQKTITLVAPDIDLAAGAKVNLNGGGELSAFEFIAGPGGSRDVLDTNGAYAIVPAYRFEYASYDPLEFAASGLTPGDSIYLSADSGLPAGSYVLLPAHYALLDNAYLVTPQAGTADMAAGTTAVRSDGASIVAGYRYLAGTNVADSRWSGFAVEPGAIARTRSEYQETTASRFFAAAGGAGLPSDAGNLGLAAQRSLRLAADISATAAAGGLGGMLDIGADRLTVVNQRSAQPGAGVELLAGELNRLGVDSLLLGGRRSRNGAGTELAVAADQVAIAAGVELHAPEVILAASDTVRVEAGAAIAASGKLSRSDARFNVRNADFGSDGALLRVSAAGQAGVLRAADGLTGSVGTLDIAAGASLSAAGSILLDASKDSLFAGSIPMERGELALSSGRITLGASNGNGGLQLSEAALNALHADKLVLNSYGAIDIAGTLALQLQDVTLNAAAINGYAGQAGQIATIDAKRITLGNGTGAASTELGTGRADLALSADTLTLAGGNYAWSGFGTVRLTARDALVDSGTAAIDAHSDLVVSAPVWTARAGANTTLNLAGHSLTTLAGAAASTQDALGARLTLNAGSITHAGRIEMAAGVVKLNADADLNVSGSIDTSGRDVDLAGNHIYTGGGSIALNSTGGNLNLAESAALNVSGSPLGGDGGSLILSAAAGKLTLNGTGSGRGYQTAVGGNFALDAKTVSVADFSAINAYLAGGGFDGDIGLRLHNGDWSIAAGDTLAARNIAISVDQGRLDIAGSLDASAAQAGAIRVAAGDELHVLAGARLRAVSSAAGKTGGSLALIALDADGDGRHGASIAGGAQIDVSGGAGGKGGSVDLTVARTGADDAAVAIAHGTVAGAATLRVTATAQYRDAVLSNNAIAQWRDQTEAYMAAAGNNQALNARLGGFSLQPGLDVQSQTDLTLDLTQSLKSASWTQVGSGSKPIWSTQLPDSAGLVNALQQVSKTGAIGKSFNNAGSMLVTAFDDGSVSYSLADNSYYYDANPQSPTYRTLFVQIAGNPKNLSDTLVAHNGWDFNLAAENGADWRYGAGQTPGVLSLRSAGNLAIDQNLSDGFALYDDKQLAALLGQSSCFQCLRTQVLQTGLSWSFDLVAGADLNAADPLAVQTSPAAGNLSVGSATSVRTGTGAINAAAAGDIRLADSSATIYTAGRTSVDNRWGNLNPAALNAGFFVEYPFDGGNIGLSAGGNVVGAASNQFMSDWLQRAGNWNPNDGIGPQDRPTTWGIMFDGLGKDTNNYNINNKLGFRENVGALGGGNVSVKAGADIRDLSVMLPTSAKPVGDGSHNEWQVLGGGDLTVVAGGDIAGGVFYVDRGSATLRAAGAVGGGSQFKSGPVIALGDARVRVEAGSGIEIGSVLNPLALPKKSFLYGSSYFTRYGNGSGIALQTLAGDLVLNNDTKTIAQEYKVLKQAPKIVGKISAETFLASSDLPLLALYPGDVSASSLSGDLKINDSMSLFPAAGTSLNLLAYGDLAIGSEAAALAGGEARGTTVNQLDVDPAKLLSPAQPATTAGAATQYLFTTVKSGQEQLVHAAVPVHWHDQSRNLIAAATGSLLGFGNAALATAKASELYAGLDLANLNLKLQNLHADDETRLLIGRDLVYPIVRDAVFGRVEGASAGLELAGPGYLQVWAGRNVDLGSSLGITTVGPSYNPALPASGASIVVLAGSRLGSDPAPLNDFLHHYVERGSYHDLAAELGRQTGNGGRLALALRILFEEIRLSAQAAATSGGAARDTAYQRGYAAIARLFPDSPGGDIELFFSRIQTLYGGDIDLLAPGGMLNVGLASLQGLDKTEDELGIVAQREGHVNVLANGDVRVNQSRVFTLDGGDIAIWSSTGNIDAGRGAKAAIATPAPKVTRDANGNLVVVFPATVSGSGIRAQSGFNANRIGNVTLAAPKGVVDAGEAGIGGQNVTIAATAVIGASNIQVSGNSVGFGQTVAAPAVPLAAASAAATAGRSPASQEPTASGPDDKPAAGRSVKAALLDAQIVGFGQCSVADVKAGKPGCS</sequence>
<feature type="domain" description="Filamentous haemagglutinin FhaB/tRNA nuclease CdiA-like TPS" evidence="5">
    <location>
        <begin position="55"/>
        <end position="164"/>
    </location>
</feature>
<comment type="caution">
    <text evidence="6">The sequence shown here is derived from an EMBL/GenBank/DDBJ whole genome shotgun (WGS) entry which is preliminary data.</text>
</comment>
<gene>
    <name evidence="6" type="ORF">A1507_14840</name>
</gene>
<feature type="region of interest" description="Disordered" evidence="4">
    <location>
        <begin position="3404"/>
        <end position="3425"/>
    </location>
</feature>
<dbReference type="Gene3D" id="2.160.20.10">
    <property type="entry name" value="Single-stranded right-handed beta-helix, Pectin lyase-like"/>
    <property type="match status" value="2"/>
</dbReference>
<dbReference type="GO" id="GO:0005576">
    <property type="term" value="C:extracellular region"/>
    <property type="evidence" value="ECO:0007669"/>
    <property type="project" value="UniProtKB-SubCell"/>
</dbReference>
<dbReference type="NCBIfam" id="TIGR01901">
    <property type="entry name" value="adhes_NPXG"/>
    <property type="match status" value="1"/>
</dbReference>
<protein>
    <recommendedName>
        <fullName evidence="5">Filamentous haemagglutinin FhaB/tRNA nuclease CdiA-like TPS domain-containing protein</fullName>
    </recommendedName>
</protein>
<evidence type="ECO:0000256" key="4">
    <source>
        <dbReference type="SAM" id="MobiDB-lite"/>
    </source>
</evidence>
<dbReference type="OrthoDB" id="218680at2"/>
<dbReference type="SUPFAM" id="SSF51126">
    <property type="entry name" value="Pectin lyase-like"/>
    <property type="match status" value="2"/>
</dbReference>
<accession>A0A177NBJ7</accession>
<dbReference type="RefSeq" id="WP_064041035.1">
    <property type="nucleotide sequence ID" value="NZ_LUUJ01000087.1"/>
</dbReference>
<evidence type="ECO:0000256" key="2">
    <source>
        <dbReference type="ARBA" id="ARBA00022525"/>
    </source>
</evidence>
<evidence type="ECO:0000259" key="5">
    <source>
        <dbReference type="SMART" id="SM00912"/>
    </source>
</evidence>
<dbReference type="InterPro" id="IPR011050">
    <property type="entry name" value="Pectin_lyase_fold/virulence"/>
</dbReference>
<dbReference type="PANTHER" id="PTHR12338:SF8">
    <property type="entry name" value="HEME_HEMOPEXIN-BINDING PROTEIN"/>
    <property type="match status" value="1"/>
</dbReference>
<dbReference type="PANTHER" id="PTHR12338">
    <property type="entry name" value="AUTOTRANSPORTER"/>
    <property type="match status" value="1"/>
</dbReference>
<dbReference type="Pfam" id="PF12545">
    <property type="entry name" value="DUF3739"/>
    <property type="match status" value="1"/>
</dbReference>
<evidence type="ECO:0000256" key="3">
    <source>
        <dbReference type="ARBA" id="ARBA00022729"/>
    </source>
</evidence>
<dbReference type="InterPro" id="IPR021026">
    <property type="entry name" value="Filamn_hemagglutn_DUF3739"/>
</dbReference>
<name>A0A177NBJ7_9GAMM</name>
<dbReference type="Proteomes" id="UP000077857">
    <property type="component" value="Unassembled WGS sequence"/>
</dbReference>
<dbReference type="InterPro" id="IPR050909">
    <property type="entry name" value="Bact_Autotransporter_VF"/>
</dbReference>
<keyword evidence="2" id="KW-0964">Secreted</keyword>
<evidence type="ECO:0000313" key="6">
    <source>
        <dbReference type="EMBL" id="OAI14569.1"/>
    </source>
</evidence>
<evidence type="ECO:0000256" key="1">
    <source>
        <dbReference type="ARBA" id="ARBA00004613"/>
    </source>
</evidence>
<reference evidence="6 7" key="1">
    <citation type="submission" date="2016-03" db="EMBL/GenBank/DDBJ databases">
        <authorList>
            <person name="Ploux O."/>
        </authorList>
    </citation>
    <scope>NUCLEOTIDE SEQUENCE [LARGE SCALE GENOMIC DNA]</scope>
    <source>
        <strain evidence="6 7">R-45378</strain>
    </source>
</reference>
<dbReference type="InterPro" id="IPR012334">
    <property type="entry name" value="Pectin_lyas_fold"/>
</dbReference>
<keyword evidence="3" id="KW-0732">Signal</keyword>
<dbReference type="EMBL" id="LUUJ01000087">
    <property type="protein sequence ID" value="OAI14569.1"/>
    <property type="molecule type" value="Genomic_DNA"/>
</dbReference>
<organism evidence="6 7">
    <name type="scientific">Methylomonas koyamae</name>
    <dbReference type="NCBI Taxonomy" id="702114"/>
    <lineage>
        <taxon>Bacteria</taxon>
        <taxon>Pseudomonadati</taxon>
        <taxon>Pseudomonadota</taxon>
        <taxon>Gammaproteobacteria</taxon>
        <taxon>Methylococcales</taxon>
        <taxon>Methylococcaceae</taxon>
        <taxon>Methylomonas</taxon>
    </lineage>
</organism>
<dbReference type="InterPro" id="IPR008638">
    <property type="entry name" value="FhaB/CdiA-like_TPS"/>
</dbReference>
<evidence type="ECO:0000313" key="7">
    <source>
        <dbReference type="Proteomes" id="UP000077857"/>
    </source>
</evidence>
<comment type="subcellular location">
    <subcellularLocation>
        <location evidence="1">Secreted</location>
    </subcellularLocation>
</comment>
<dbReference type="Pfam" id="PF05860">
    <property type="entry name" value="TPS"/>
    <property type="match status" value="1"/>
</dbReference>
<proteinExistence type="predicted"/>